<dbReference type="Pfam" id="PF12762">
    <property type="entry name" value="DDE_Tnp_IS1595"/>
    <property type="match status" value="1"/>
</dbReference>
<dbReference type="AlphaFoldDB" id="A0A975Q1D0"/>
<evidence type="ECO:0000313" key="3">
    <source>
        <dbReference type="Proteomes" id="UP000681425"/>
    </source>
</evidence>
<dbReference type="InterPro" id="IPR024442">
    <property type="entry name" value="Transposase_Zn_ribbon"/>
</dbReference>
<dbReference type="NCBIfam" id="NF033547">
    <property type="entry name" value="transpos_IS1595"/>
    <property type="match status" value="1"/>
</dbReference>
<feature type="domain" description="ISXO2-like transposase" evidence="1">
    <location>
        <begin position="137"/>
        <end position="287"/>
    </location>
</feature>
<accession>A0A975Q1D0</accession>
<dbReference type="EMBL" id="CP073910">
    <property type="protein sequence ID" value="QUT05262.1"/>
    <property type="molecule type" value="Genomic_DNA"/>
</dbReference>
<name>A0A975Q1D0_9SPHN</name>
<reference evidence="2" key="1">
    <citation type="submission" date="2021-04" db="EMBL/GenBank/DDBJ databases">
        <title>Isolation of p-tert-butylphenol degrading bacteria Sphingobium phenoxybenzoativorans Tas13 from active sludge.</title>
        <authorList>
            <person name="Li Y."/>
        </authorList>
    </citation>
    <scope>NUCLEOTIDE SEQUENCE</scope>
    <source>
        <strain evidence="2">Tas13</strain>
    </source>
</reference>
<sequence length="319" mass="36133">MDITAPRFTDETTAREHLEALRWPEGPYCPHCGSFAATRLPAQRGRPTKAHPEGAIRAGVIQCNDCRQQYSVTVGTVFERSKIALHKWVLATFLLCSSKRGMSSHQLARMLGVTQKTAWFMSHRIREAMRPTEGEGPLGGEGKAVEADETFIGGKEKNRHKSKRAVKRMGGSWGKETVFTLVERDGKVRSTHVQSVTAANLRPILVSQVDKATMLYTDDAGQYRHMNRDFRHEVVNHGKDEYVRGKAHTNTVEGFFSILKRGITGTYYHLSAEHLHRYCVEFDFRYNTRKGTDFERCMTALKGITGRRLTYRRSAQVVA</sequence>
<dbReference type="Pfam" id="PF12760">
    <property type="entry name" value="Zn_ribbon_IS1595"/>
    <property type="match status" value="1"/>
</dbReference>
<protein>
    <submittedName>
        <fullName evidence="2">IS1595 family transposase</fullName>
    </submittedName>
</protein>
<keyword evidence="3" id="KW-1185">Reference proteome</keyword>
<dbReference type="InterPro" id="IPR024445">
    <property type="entry name" value="Tnp_ISXO2-like"/>
</dbReference>
<dbReference type="SMART" id="SM01126">
    <property type="entry name" value="DDE_Tnp_IS1595"/>
    <property type="match status" value="1"/>
</dbReference>
<dbReference type="InterPro" id="IPR053164">
    <property type="entry name" value="IS1016-like_transposase"/>
</dbReference>
<gene>
    <name evidence="2" type="ORF">KFK14_20050</name>
</gene>
<dbReference type="PANTHER" id="PTHR47163">
    <property type="entry name" value="DDE_TNP_IS1595 DOMAIN-CONTAINING PROTEIN"/>
    <property type="match status" value="1"/>
</dbReference>
<dbReference type="KEGG" id="spph:KFK14_20050"/>
<evidence type="ECO:0000313" key="2">
    <source>
        <dbReference type="EMBL" id="QUT05262.1"/>
    </source>
</evidence>
<organism evidence="2 3">
    <name type="scientific">Sphingobium phenoxybenzoativorans</name>
    <dbReference type="NCBI Taxonomy" id="1592790"/>
    <lineage>
        <taxon>Bacteria</taxon>
        <taxon>Pseudomonadati</taxon>
        <taxon>Pseudomonadota</taxon>
        <taxon>Alphaproteobacteria</taxon>
        <taxon>Sphingomonadales</taxon>
        <taxon>Sphingomonadaceae</taxon>
        <taxon>Sphingobium</taxon>
    </lineage>
</organism>
<dbReference type="PANTHER" id="PTHR47163:SF2">
    <property type="entry name" value="SI:DKEY-17M8.2"/>
    <property type="match status" value="1"/>
</dbReference>
<evidence type="ECO:0000259" key="1">
    <source>
        <dbReference type="SMART" id="SM01126"/>
    </source>
</evidence>
<dbReference type="Proteomes" id="UP000681425">
    <property type="component" value="Chromosome"/>
</dbReference>
<proteinExistence type="predicted"/>
<dbReference type="RefSeq" id="WP_212608938.1">
    <property type="nucleotide sequence ID" value="NZ_CP073910.1"/>
</dbReference>